<dbReference type="InterPro" id="IPR003594">
    <property type="entry name" value="HATPase_dom"/>
</dbReference>
<organism evidence="4 5">
    <name type="scientific">Modestobacter marinus</name>
    <dbReference type="NCBI Taxonomy" id="477641"/>
    <lineage>
        <taxon>Bacteria</taxon>
        <taxon>Bacillati</taxon>
        <taxon>Actinomycetota</taxon>
        <taxon>Actinomycetes</taxon>
        <taxon>Geodermatophilales</taxon>
        <taxon>Geodermatophilaceae</taxon>
        <taxon>Modestobacter</taxon>
    </lineage>
</organism>
<dbReference type="InterPro" id="IPR013656">
    <property type="entry name" value="PAS_4"/>
</dbReference>
<dbReference type="SUPFAM" id="SSF81606">
    <property type="entry name" value="PP2C-like"/>
    <property type="match status" value="1"/>
</dbReference>
<dbReference type="InterPro" id="IPR036513">
    <property type="entry name" value="STAS_dom_sf"/>
</dbReference>
<dbReference type="SUPFAM" id="SSF55785">
    <property type="entry name" value="PYP-like sensor domain (PAS domain)"/>
    <property type="match status" value="1"/>
</dbReference>
<name>A0A846LEH4_9ACTN</name>
<dbReference type="Gene3D" id="3.30.750.24">
    <property type="entry name" value="STAS domain"/>
    <property type="match status" value="1"/>
</dbReference>
<dbReference type="PROSITE" id="PS50801">
    <property type="entry name" value="STAS"/>
    <property type="match status" value="1"/>
</dbReference>
<reference evidence="3" key="4">
    <citation type="submission" date="2024-05" db="EMBL/GenBank/DDBJ databases">
        <authorList>
            <person name="Sun Q."/>
            <person name="Zhou Y."/>
        </authorList>
    </citation>
    <scope>NUCLEOTIDE SEQUENCE</scope>
    <source>
        <strain evidence="3">CGMCC 4.5581</strain>
    </source>
</reference>
<dbReference type="Pfam" id="PF08448">
    <property type="entry name" value="PAS_4"/>
    <property type="match status" value="1"/>
</dbReference>
<dbReference type="InterPro" id="IPR001932">
    <property type="entry name" value="PPM-type_phosphatase-like_dom"/>
</dbReference>
<dbReference type="PANTHER" id="PTHR43156:SF2">
    <property type="entry name" value="STAGE II SPORULATION PROTEIN E"/>
    <property type="match status" value="1"/>
</dbReference>
<dbReference type="InterPro" id="IPR036457">
    <property type="entry name" value="PPM-type-like_dom_sf"/>
</dbReference>
<sequence>MTQDDARPAGDLPPSDELALLRDVVEVMPVMMIAVEGPELRVVAVSGAIQAVNARSQWQGRPLGEVYPELAAQGVLGIYDEVVRTGRPFLAPEWRVEVTGQNGEATAELVINWTCAPWLWPDGSLRGAIGVAHDVTAQVMARRQAEAEAAESGRQYQRTRDLVGELQRALLPSAVPVLPQVDLAARYLVAGVDQSAGGDWFDVRPLPDGRVGLAVGDVVGHGVAAAAVMSQLRAVLGDALATTGSPDAAAARLERFAETLPGARSATVVVAVLDPTAGSLEYVTRGHPAPLLVDAAGEGRHLLGSGGGPLGSGSRGTLRRSELAEGDVVVLFSDGLVERSDRPYAAGLDELTRLAETATTGQLWPTGTSPSAVDRICTDAVELLTRRGYDDDVTVLAAALQPAVPGFSTRLRPSAGELPRVRAELHDWLTALRLSANDHLAIELAVGEAVDNAVEHGFRDLSTGTVVLAVRLLADGRVHVRVDDDGIWRPPSPGRGRGRGRGLELLASLGDDLSVDGRPTGTTVTFARRVSRTVGAAPARVAVPDQPLDGESYGTVLGGEPLVLQVHGAVDALAGDRFRTELVAAAQASSSSLTVDLTGVSHLTSIGVAALVELLQGADEERPVELVAPTGSPAAFVLDLVGLPRRPAAGGPPA</sequence>
<dbReference type="Pfam" id="PF13581">
    <property type="entry name" value="HATPase_c_2"/>
    <property type="match status" value="1"/>
</dbReference>
<dbReference type="EMBL" id="BMMI01000004">
    <property type="protein sequence ID" value="GGL65722.1"/>
    <property type="molecule type" value="Genomic_DNA"/>
</dbReference>
<dbReference type="SMART" id="SM00331">
    <property type="entry name" value="PP2C_SIG"/>
    <property type="match status" value="1"/>
</dbReference>
<dbReference type="SUPFAM" id="SSF55874">
    <property type="entry name" value="ATPase domain of HSP90 chaperone/DNA topoisomerase II/histidine kinase"/>
    <property type="match status" value="1"/>
</dbReference>
<dbReference type="CDD" id="cd07043">
    <property type="entry name" value="STAS_anti-anti-sigma_factors"/>
    <property type="match status" value="1"/>
</dbReference>
<reference evidence="4 5" key="3">
    <citation type="submission" date="2020-02" db="EMBL/GenBank/DDBJ databases">
        <title>Sequencing the genomes of 1000 actinobacteria strains.</title>
        <authorList>
            <person name="Klenk H.-P."/>
        </authorList>
    </citation>
    <scope>NUCLEOTIDE SEQUENCE [LARGE SCALE GENOMIC DNA]</scope>
    <source>
        <strain evidence="4 5">DSM 45201</strain>
    </source>
</reference>
<reference evidence="3" key="1">
    <citation type="journal article" date="2014" name="Int. J. Syst. Evol. Microbiol.">
        <title>Complete genome of a new Firmicutes species belonging to the dominant human colonic microbiota ('Ruminococcus bicirculans') reveals two chromosomes and a selective capacity to utilize plant glucans.</title>
        <authorList>
            <consortium name="NISC Comparative Sequencing Program"/>
            <person name="Wegmann U."/>
            <person name="Louis P."/>
            <person name="Goesmann A."/>
            <person name="Henrissat B."/>
            <person name="Duncan S.H."/>
            <person name="Flint H.J."/>
        </authorList>
    </citation>
    <scope>NUCLEOTIDE SEQUENCE</scope>
    <source>
        <strain evidence="3">CGMCC 4.5581</strain>
    </source>
</reference>
<dbReference type="InterPro" id="IPR052016">
    <property type="entry name" value="Bact_Sigma-Reg"/>
</dbReference>
<evidence type="ECO:0000313" key="4">
    <source>
        <dbReference type="EMBL" id="NIH65601.1"/>
    </source>
</evidence>
<feature type="domain" description="STAS" evidence="2">
    <location>
        <begin position="562"/>
        <end position="654"/>
    </location>
</feature>
<dbReference type="AlphaFoldDB" id="A0A846LEH4"/>
<dbReference type="InterPro" id="IPR002645">
    <property type="entry name" value="STAS_dom"/>
</dbReference>
<dbReference type="GO" id="GO:0016791">
    <property type="term" value="F:phosphatase activity"/>
    <property type="evidence" value="ECO:0007669"/>
    <property type="project" value="TreeGrafter"/>
</dbReference>
<gene>
    <name evidence="4" type="ORF">FB380_000047</name>
    <name evidence="3" type="ORF">GCM10011589_22380</name>
</gene>
<dbReference type="SUPFAM" id="SSF52091">
    <property type="entry name" value="SpoIIaa-like"/>
    <property type="match status" value="1"/>
</dbReference>
<keyword evidence="6" id="KW-1185">Reference proteome</keyword>
<dbReference type="PANTHER" id="PTHR43156">
    <property type="entry name" value="STAGE II SPORULATION PROTEIN E-RELATED"/>
    <property type="match status" value="1"/>
</dbReference>
<dbReference type="EMBL" id="JAAMPA010000001">
    <property type="protein sequence ID" value="NIH65601.1"/>
    <property type="molecule type" value="Genomic_DNA"/>
</dbReference>
<dbReference type="Proteomes" id="UP000552836">
    <property type="component" value="Unassembled WGS sequence"/>
</dbReference>
<evidence type="ECO:0000313" key="5">
    <source>
        <dbReference type="Proteomes" id="UP000552836"/>
    </source>
</evidence>
<dbReference type="InterPro" id="IPR035965">
    <property type="entry name" value="PAS-like_dom_sf"/>
</dbReference>
<accession>A0A846LEH4</accession>
<dbReference type="CDD" id="cd16936">
    <property type="entry name" value="HATPase_RsbW-like"/>
    <property type="match status" value="1"/>
</dbReference>
<keyword evidence="1" id="KW-0378">Hydrolase</keyword>
<dbReference type="InterPro" id="IPR036890">
    <property type="entry name" value="HATPase_C_sf"/>
</dbReference>
<dbReference type="Gene3D" id="3.30.450.20">
    <property type="entry name" value="PAS domain"/>
    <property type="match status" value="1"/>
</dbReference>
<dbReference type="Gene3D" id="3.30.565.10">
    <property type="entry name" value="Histidine kinase-like ATPase, C-terminal domain"/>
    <property type="match status" value="1"/>
</dbReference>
<reference evidence="6" key="2">
    <citation type="journal article" date="2019" name="Int. J. Syst. Evol. Microbiol.">
        <title>The Global Catalogue of Microorganisms (GCM) 10K type strain sequencing project: providing services to taxonomists for standard genome sequencing and annotation.</title>
        <authorList>
            <consortium name="The Broad Institute Genomics Platform"/>
            <consortium name="The Broad Institute Genome Sequencing Center for Infectious Disease"/>
            <person name="Wu L."/>
            <person name="Ma J."/>
        </authorList>
    </citation>
    <scope>NUCLEOTIDE SEQUENCE [LARGE SCALE GENOMIC DNA]</scope>
    <source>
        <strain evidence="6">CGMCC 4.5581</strain>
    </source>
</reference>
<dbReference type="RefSeq" id="WP_166753330.1">
    <property type="nucleotide sequence ID" value="NZ_BAABJU010000007.1"/>
</dbReference>
<evidence type="ECO:0000313" key="6">
    <source>
        <dbReference type="Proteomes" id="UP000648663"/>
    </source>
</evidence>
<dbReference type="Pfam" id="PF01740">
    <property type="entry name" value="STAS"/>
    <property type="match status" value="1"/>
</dbReference>
<dbReference type="Gene3D" id="3.60.40.10">
    <property type="entry name" value="PPM-type phosphatase domain"/>
    <property type="match status" value="1"/>
</dbReference>
<proteinExistence type="predicted"/>
<evidence type="ECO:0000313" key="3">
    <source>
        <dbReference type="EMBL" id="GGL65722.1"/>
    </source>
</evidence>
<dbReference type="Pfam" id="PF07228">
    <property type="entry name" value="SpoIIE"/>
    <property type="match status" value="1"/>
</dbReference>
<comment type="caution">
    <text evidence="4">The sequence shown here is derived from an EMBL/GenBank/DDBJ whole genome shotgun (WGS) entry which is preliminary data.</text>
</comment>
<dbReference type="Proteomes" id="UP000648663">
    <property type="component" value="Unassembled WGS sequence"/>
</dbReference>
<evidence type="ECO:0000259" key="2">
    <source>
        <dbReference type="PROSITE" id="PS50801"/>
    </source>
</evidence>
<evidence type="ECO:0000256" key="1">
    <source>
        <dbReference type="ARBA" id="ARBA00022801"/>
    </source>
</evidence>
<protein>
    <submittedName>
        <fullName evidence="4">Serine phosphatase RsbU (Regulator of sigma subunit)/anti-sigma regulatory factor (Ser/Thr protein kinase)/anti-anti-sigma regulatory factor</fullName>
    </submittedName>
</protein>